<dbReference type="AlphaFoldDB" id="A0A1H6MFE2"/>
<evidence type="ECO:0000313" key="3">
    <source>
        <dbReference type="Proteomes" id="UP000198988"/>
    </source>
</evidence>
<proteinExistence type="predicted"/>
<protein>
    <recommendedName>
        <fullName evidence="4">Secreted protein</fullName>
    </recommendedName>
</protein>
<organism evidence="2 3">
    <name type="scientific">Bathymodiolus azoricus thioautotrophic gill symbiont</name>
    <dbReference type="NCBI Taxonomy" id="235205"/>
    <lineage>
        <taxon>Bacteria</taxon>
        <taxon>Pseudomonadati</taxon>
        <taxon>Pseudomonadota</taxon>
        <taxon>Gammaproteobacteria</taxon>
        <taxon>sulfur-oxidizing symbionts</taxon>
    </lineage>
</organism>
<sequence>MGFFVNIFCKRLTSFKVWLLLLFSTFDRDPAYAALRLNLISCAPSIFCTTKPCCSTSGLNLDLDFFINVICL</sequence>
<feature type="signal peptide" evidence="1">
    <location>
        <begin position="1"/>
        <end position="33"/>
    </location>
</feature>
<evidence type="ECO:0008006" key="4">
    <source>
        <dbReference type="Google" id="ProtNLM"/>
    </source>
</evidence>
<accession>A0A1H6MFE2</accession>
<evidence type="ECO:0000256" key="1">
    <source>
        <dbReference type="SAM" id="SignalP"/>
    </source>
</evidence>
<name>A0A1H6MFE2_9GAMM</name>
<dbReference type="Proteomes" id="UP000198988">
    <property type="component" value="Unassembled WGS sequence"/>
</dbReference>
<keyword evidence="1" id="KW-0732">Signal</keyword>
<gene>
    <name evidence="2" type="ORF">BAZSYMA_ACONTIG118939_0</name>
</gene>
<dbReference type="EMBL" id="CDSC02000371">
    <property type="protein sequence ID" value="SEH96306.1"/>
    <property type="molecule type" value="Genomic_DNA"/>
</dbReference>
<feature type="chain" id="PRO_5011581997" description="Secreted protein" evidence="1">
    <location>
        <begin position="34"/>
        <end position="72"/>
    </location>
</feature>
<evidence type="ECO:0000313" key="2">
    <source>
        <dbReference type="EMBL" id="SEH96306.1"/>
    </source>
</evidence>
<reference evidence="3" key="1">
    <citation type="submission" date="2016-06" db="EMBL/GenBank/DDBJ databases">
        <authorList>
            <person name="Petersen J."/>
            <person name="Sayavedra L."/>
        </authorList>
    </citation>
    <scope>NUCLEOTIDE SEQUENCE [LARGE SCALE GENOMIC DNA]</scope>
    <source>
        <strain evidence="3">BazSymA</strain>
    </source>
</reference>